<organism evidence="1 2">
    <name type="scientific">Oikopleura dioica</name>
    <name type="common">Tunicate</name>
    <dbReference type="NCBI Taxonomy" id="34765"/>
    <lineage>
        <taxon>Eukaryota</taxon>
        <taxon>Metazoa</taxon>
        <taxon>Chordata</taxon>
        <taxon>Tunicata</taxon>
        <taxon>Appendicularia</taxon>
        <taxon>Copelata</taxon>
        <taxon>Oikopleuridae</taxon>
        <taxon>Oikopleura</taxon>
    </lineage>
</organism>
<dbReference type="Proteomes" id="UP001158576">
    <property type="component" value="Chromosome 2"/>
</dbReference>
<name>A0ABN7T788_OIKDI</name>
<dbReference type="EMBL" id="OU015567">
    <property type="protein sequence ID" value="CAG5113474.1"/>
    <property type="molecule type" value="Genomic_DNA"/>
</dbReference>
<evidence type="ECO:0000313" key="1">
    <source>
        <dbReference type="EMBL" id="CAG5113474.1"/>
    </source>
</evidence>
<reference evidence="1 2" key="1">
    <citation type="submission" date="2021-04" db="EMBL/GenBank/DDBJ databases">
        <authorList>
            <person name="Bliznina A."/>
        </authorList>
    </citation>
    <scope>NUCLEOTIDE SEQUENCE [LARGE SCALE GENOMIC DNA]</scope>
</reference>
<protein>
    <submittedName>
        <fullName evidence="1">Oidioi.mRNA.OKI2018_I69.chr2.g7581.t1.cds</fullName>
    </submittedName>
</protein>
<sequence>MYSRKLLSKSFQEAEDIRVVPLKRSSMTGSVEILSDIELCQNQPETTGKPRRKKLTRKVSSSSRFYECVAYLKRHNQEADSEEWTRVRVALEQELLVFQDISGAISPSMPLLVNLKIARVREIRLKDAGKGGLEIQALDNVFTIRFKDRHTRRLWLDRIELEVQRNKKSRRVGKLSKKSHHFSDCNLLKTVRESFKALKRKHLGTF</sequence>
<gene>
    <name evidence="1" type="ORF">OKIOD_LOCUS16346</name>
</gene>
<evidence type="ECO:0000313" key="2">
    <source>
        <dbReference type="Proteomes" id="UP001158576"/>
    </source>
</evidence>
<proteinExistence type="predicted"/>
<keyword evidence="2" id="KW-1185">Reference proteome</keyword>
<accession>A0ABN7T788</accession>